<name>X8DKY5_MYCXE</name>
<dbReference type="EMBL" id="JAOB01000016">
    <property type="protein sequence ID" value="EUA68363.1"/>
    <property type="molecule type" value="Genomic_DNA"/>
</dbReference>
<reference evidence="2" key="1">
    <citation type="submission" date="2014-01" db="EMBL/GenBank/DDBJ databases">
        <authorList>
            <person name="Brown-Elliot B."/>
            <person name="Wallace R."/>
            <person name="Lenaerts A."/>
            <person name="Ordway D."/>
            <person name="DeGroote M.A."/>
            <person name="Parker T."/>
            <person name="Sizemore C."/>
            <person name="Tallon L.J."/>
            <person name="Sadzewicz L.K."/>
            <person name="Sengamalay N."/>
            <person name="Fraser C.M."/>
            <person name="Hine E."/>
            <person name="Shefchek K.A."/>
            <person name="Das S.P."/>
            <person name="Tettelin H."/>
        </authorList>
    </citation>
    <scope>NUCLEOTIDE SEQUENCE [LARGE SCALE GENOMIC DNA]</scope>
    <source>
        <strain evidence="2">4042</strain>
    </source>
</reference>
<feature type="compositionally biased region" description="Low complexity" evidence="1">
    <location>
        <begin position="20"/>
        <end position="30"/>
    </location>
</feature>
<protein>
    <submittedName>
        <fullName evidence="2">Uncharacterized protein</fullName>
    </submittedName>
</protein>
<sequence length="106" mass="11825">MLAQRDSVSAKTFRSPIAIRPRQPRSGLPGRSRRGSEPDHLWRHRPLPLPHLETQAGATPLDGYKSAAHGHSDYGRDALRRMTGYNLATILLGKPDLAVRETLPQR</sequence>
<feature type="region of interest" description="Disordered" evidence="1">
    <location>
        <begin position="1"/>
        <end position="72"/>
    </location>
</feature>
<feature type="compositionally biased region" description="Polar residues" evidence="1">
    <location>
        <begin position="1"/>
        <end position="12"/>
    </location>
</feature>
<evidence type="ECO:0000256" key="1">
    <source>
        <dbReference type="SAM" id="MobiDB-lite"/>
    </source>
</evidence>
<dbReference type="AlphaFoldDB" id="X8DKY5"/>
<organism evidence="2">
    <name type="scientific">Mycobacterium xenopi 4042</name>
    <dbReference type="NCBI Taxonomy" id="1299334"/>
    <lineage>
        <taxon>Bacteria</taxon>
        <taxon>Bacillati</taxon>
        <taxon>Actinomycetota</taxon>
        <taxon>Actinomycetes</taxon>
        <taxon>Mycobacteriales</taxon>
        <taxon>Mycobacteriaceae</taxon>
        <taxon>Mycobacterium</taxon>
    </lineage>
</organism>
<evidence type="ECO:0000313" key="2">
    <source>
        <dbReference type="EMBL" id="EUA68363.1"/>
    </source>
</evidence>
<dbReference type="PATRIC" id="fig|1299334.3.peg.1874"/>
<accession>X8DKY5</accession>
<comment type="caution">
    <text evidence="2">The sequence shown here is derived from an EMBL/GenBank/DDBJ whole genome shotgun (WGS) entry which is preliminary data.</text>
</comment>
<proteinExistence type="predicted"/>
<gene>
    <name evidence="2" type="ORF">I553_10528</name>
</gene>